<feature type="compositionally biased region" description="Polar residues" evidence="1">
    <location>
        <begin position="452"/>
        <end position="472"/>
    </location>
</feature>
<comment type="caution">
    <text evidence="2">The sequence shown here is derived from an EMBL/GenBank/DDBJ whole genome shotgun (WGS) entry which is preliminary data.</text>
</comment>
<feature type="region of interest" description="Disordered" evidence="1">
    <location>
        <begin position="1"/>
        <end position="31"/>
    </location>
</feature>
<feature type="region of interest" description="Disordered" evidence="1">
    <location>
        <begin position="159"/>
        <end position="209"/>
    </location>
</feature>
<evidence type="ECO:0000313" key="3">
    <source>
        <dbReference type="Proteomes" id="UP001159363"/>
    </source>
</evidence>
<gene>
    <name evidence="2" type="ORF">PR048_000360</name>
</gene>
<proteinExistence type="predicted"/>
<dbReference type="Proteomes" id="UP001159363">
    <property type="component" value="Chromosome 1"/>
</dbReference>
<keyword evidence="3" id="KW-1185">Reference proteome</keyword>
<feature type="region of interest" description="Disordered" evidence="1">
    <location>
        <begin position="452"/>
        <end position="484"/>
    </location>
</feature>
<reference evidence="2 3" key="1">
    <citation type="submission" date="2023-02" db="EMBL/GenBank/DDBJ databases">
        <title>LHISI_Scaffold_Assembly.</title>
        <authorList>
            <person name="Stuart O.P."/>
            <person name="Cleave R."/>
            <person name="Magrath M.J.L."/>
            <person name="Mikheyev A.S."/>
        </authorList>
    </citation>
    <scope>NUCLEOTIDE SEQUENCE [LARGE SCALE GENOMIC DNA]</scope>
    <source>
        <strain evidence="2">Daus_M_001</strain>
        <tissue evidence="2">Leg muscle</tissue>
    </source>
</reference>
<feature type="compositionally biased region" description="Basic and acidic residues" evidence="1">
    <location>
        <begin position="1"/>
        <end position="22"/>
    </location>
</feature>
<sequence>MKEGGGRFPRKPADQRGIVRHDSHTRKSRVTRPGIEPVFFNSPELVVGSDPRLKRGAVVERRRLERARTNDTEFHNTMSTYMQTNDTQFQNIVCKYMQANGPEFQNILGKYMQTNGTEFQNSLCNYMNTNGEAVPFDLVSPLYSRLLCDAKVKLVGLGGRRSRQVESTDPPPPPRGDKLVIPDDALRNEKKGRGGKREIPEKTRRPAASCGAIPPHARILGATVGWRIGKFRVFIDLLARLHSPVYTRASDVCSLAAAPESSQCYYTLASMALYLFPCKSAIGSELSGELSGMRLLCVSSSVVWEQVFVYMAALAEQWTRRGEVTSMASPRGRAKFRPAPLFLPPSITTAFQRLCFPLPASVKTDLALTSQATSSQLTPSYVSDTPSRCRLRRHAADCTLNQQMKLFRRGIYASGEASHLSLGRLLFRHDVQSSGSPQAINFEVTCGEIAQTQPQSNPRPHGSAQTPHQSSAKAKVSPGMSRDLDAPAVSSCRVGTVRSLHETHRAFKRVSINPVLRCSVWPAGWIMLLWNTIAVVMCSPIPAPEALVYATPVDDMDILRNRIVRGCETIRNFPGIHQCIRVSICRCIVVISRIHIRIISKLGGHRFVVGVLGNTFGFHFTCSQCRSDLYNS</sequence>
<accession>A0ABQ9IEI8</accession>
<dbReference type="EMBL" id="JARBHB010000001">
    <property type="protein sequence ID" value="KAJ8895036.1"/>
    <property type="molecule type" value="Genomic_DNA"/>
</dbReference>
<name>A0ABQ9IEI8_9NEOP</name>
<evidence type="ECO:0000313" key="2">
    <source>
        <dbReference type="EMBL" id="KAJ8895036.1"/>
    </source>
</evidence>
<protein>
    <submittedName>
        <fullName evidence="2">Uncharacterized protein</fullName>
    </submittedName>
</protein>
<evidence type="ECO:0000256" key="1">
    <source>
        <dbReference type="SAM" id="MobiDB-lite"/>
    </source>
</evidence>
<feature type="compositionally biased region" description="Basic and acidic residues" evidence="1">
    <location>
        <begin position="175"/>
        <end position="204"/>
    </location>
</feature>
<organism evidence="2 3">
    <name type="scientific">Dryococelus australis</name>
    <dbReference type="NCBI Taxonomy" id="614101"/>
    <lineage>
        <taxon>Eukaryota</taxon>
        <taxon>Metazoa</taxon>
        <taxon>Ecdysozoa</taxon>
        <taxon>Arthropoda</taxon>
        <taxon>Hexapoda</taxon>
        <taxon>Insecta</taxon>
        <taxon>Pterygota</taxon>
        <taxon>Neoptera</taxon>
        <taxon>Polyneoptera</taxon>
        <taxon>Phasmatodea</taxon>
        <taxon>Verophasmatodea</taxon>
        <taxon>Anareolatae</taxon>
        <taxon>Phasmatidae</taxon>
        <taxon>Eurycanthinae</taxon>
        <taxon>Dryococelus</taxon>
    </lineage>
</organism>